<dbReference type="Pfam" id="PF00106">
    <property type="entry name" value="adh_short"/>
    <property type="match status" value="1"/>
</dbReference>
<dbReference type="Proteomes" id="UP000789901">
    <property type="component" value="Unassembled WGS sequence"/>
</dbReference>
<accession>A0ABN7VT85</accession>
<proteinExistence type="predicted"/>
<protein>
    <submittedName>
        <fullName evidence="2">18505_t:CDS:1</fullName>
    </submittedName>
</protein>
<reference evidence="2 3" key="1">
    <citation type="submission" date="2021-06" db="EMBL/GenBank/DDBJ databases">
        <authorList>
            <person name="Kallberg Y."/>
            <person name="Tangrot J."/>
            <person name="Rosling A."/>
        </authorList>
    </citation>
    <scope>NUCLEOTIDE SEQUENCE [LARGE SCALE GENOMIC DNA]</scope>
    <source>
        <strain evidence="2 3">120-4 pot B 10/14</strain>
    </source>
</reference>
<gene>
    <name evidence="2" type="ORF">GMARGA_LOCUS22360</name>
</gene>
<dbReference type="Gene3D" id="3.40.50.720">
    <property type="entry name" value="NAD(P)-binding Rossmann-like Domain"/>
    <property type="match status" value="1"/>
</dbReference>
<dbReference type="EMBL" id="CAJVQB010021521">
    <property type="protein sequence ID" value="CAG8797289.1"/>
    <property type="molecule type" value="Genomic_DNA"/>
</dbReference>
<dbReference type="SUPFAM" id="SSF51735">
    <property type="entry name" value="NAD(P)-binding Rossmann-fold domains"/>
    <property type="match status" value="1"/>
</dbReference>
<sequence>ELLLENIKESNDGNVECIELWGMDLSDLHSIKNFDDKFIKKVGELHYLWNNAGTYLYDNFEQQFQVNHLSHFLMTSLLISTIKNSATPESPCKIIHTSSIAQKPGKIDFDNLNGEKSCSLMELYANAKLMVSPDNILKNIIMLFAKSPNIGAINVMYPSLDPNIDEGGKYFEDYKEVKPNDQALNEELTKTFWEKK</sequence>
<dbReference type="PANTHER" id="PTHR43157">
    <property type="entry name" value="PHOSPHATIDYLINOSITOL-GLYCAN BIOSYNTHESIS CLASS F PROTEIN-RELATED"/>
    <property type="match status" value="1"/>
</dbReference>
<evidence type="ECO:0000313" key="2">
    <source>
        <dbReference type="EMBL" id="CAG8797289.1"/>
    </source>
</evidence>
<evidence type="ECO:0000256" key="1">
    <source>
        <dbReference type="ARBA" id="ARBA00023002"/>
    </source>
</evidence>
<keyword evidence="3" id="KW-1185">Reference proteome</keyword>
<comment type="caution">
    <text evidence="2">The sequence shown here is derived from an EMBL/GenBank/DDBJ whole genome shotgun (WGS) entry which is preliminary data.</text>
</comment>
<name>A0ABN7VT85_GIGMA</name>
<organism evidence="2 3">
    <name type="scientific">Gigaspora margarita</name>
    <dbReference type="NCBI Taxonomy" id="4874"/>
    <lineage>
        <taxon>Eukaryota</taxon>
        <taxon>Fungi</taxon>
        <taxon>Fungi incertae sedis</taxon>
        <taxon>Mucoromycota</taxon>
        <taxon>Glomeromycotina</taxon>
        <taxon>Glomeromycetes</taxon>
        <taxon>Diversisporales</taxon>
        <taxon>Gigasporaceae</taxon>
        <taxon>Gigaspora</taxon>
    </lineage>
</organism>
<keyword evidence="1" id="KW-0560">Oxidoreductase</keyword>
<dbReference type="InterPro" id="IPR036291">
    <property type="entry name" value="NAD(P)-bd_dom_sf"/>
</dbReference>
<dbReference type="InterPro" id="IPR002347">
    <property type="entry name" value="SDR_fam"/>
</dbReference>
<feature type="non-terminal residue" evidence="2">
    <location>
        <position position="1"/>
    </location>
</feature>
<evidence type="ECO:0000313" key="3">
    <source>
        <dbReference type="Proteomes" id="UP000789901"/>
    </source>
</evidence>
<dbReference type="PANTHER" id="PTHR43157:SF31">
    <property type="entry name" value="PHOSPHATIDYLINOSITOL-GLYCAN BIOSYNTHESIS CLASS F PROTEIN"/>
    <property type="match status" value="1"/>
</dbReference>